<keyword evidence="3" id="KW-0378">Hydrolase</keyword>
<dbReference type="RefSeq" id="WP_138403457.1">
    <property type="nucleotide sequence ID" value="NZ_VBSP01000001.1"/>
</dbReference>
<dbReference type="EMBL" id="VBSP01000001">
    <property type="protein sequence ID" value="TLQ49535.1"/>
    <property type="molecule type" value="Genomic_DNA"/>
</dbReference>
<dbReference type="InterPro" id="IPR035437">
    <property type="entry name" value="SNase_OB-fold_sf"/>
</dbReference>
<dbReference type="SUPFAM" id="SSF50199">
    <property type="entry name" value="Staphylococcal nuclease"/>
    <property type="match status" value="1"/>
</dbReference>
<gene>
    <name evidence="6" type="ORF">FEZ33_00705</name>
</gene>
<evidence type="ECO:0000256" key="4">
    <source>
        <dbReference type="SAM" id="Phobius"/>
    </source>
</evidence>
<evidence type="ECO:0000313" key="7">
    <source>
        <dbReference type="Proteomes" id="UP000306420"/>
    </source>
</evidence>
<accession>A0A5R9EG78</accession>
<keyword evidence="4" id="KW-1133">Transmembrane helix</keyword>
<keyword evidence="2" id="KW-0255">Endonuclease</keyword>
<dbReference type="AlphaFoldDB" id="A0A5R9EG78"/>
<dbReference type="Proteomes" id="UP000306420">
    <property type="component" value="Unassembled WGS sequence"/>
</dbReference>
<dbReference type="OrthoDB" id="4376109at2"/>
<dbReference type="InterPro" id="IPR016071">
    <property type="entry name" value="Staphylococal_nuclease_OB-fold"/>
</dbReference>
<keyword evidence="1" id="KW-0540">Nuclease</keyword>
<feature type="transmembrane region" description="Helical" evidence="4">
    <location>
        <begin position="21"/>
        <end position="41"/>
    </location>
</feature>
<comment type="caution">
    <text evidence="6">The sequence shown here is derived from an EMBL/GenBank/DDBJ whole genome shotgun (WGS) entry which is preliminary data.</text>
</comment>
<dbReference type="Gene3D" id="2.40.50.90">
    <property type="match status" value="1"/>
</dbReference>
<evidence type="ECO:0000313" key="6">
    <source>
        <dbReference type="EMBL" id="TLQ49535.1"/>
    </source>
</evidence>
<protein>
    <submittedName>
        <fullName evidence="6">Micrococcal nuclease</fullName>
    </submittedName>
</protein>
<dbReference type="GO" id="GO:0016787">
    <property type="term" value="F:hydrolase activity"/>
    <property type="evidence" value="ECO:0007669"/>
    <property type="project" value="UniProtKB-KW"/>
</dbReference>
<evidence type="ECO:0000256" key="3">
    <source>
        <dbReference type="ARBA" id="ARBA00022801"/>
    </source>
</evidence>
<evidence type="ECO:0000259" key="5">
    <source>
        <dbReference type="PROSITE" id="PS50830"/>
    </source>
</evidence>
<dbReference type="GO" id="GO:0004519">
    <property type="term" value="F:endonuclease activity"/>
    <property type="evidence" value="ECO:0007669"/>
    <property type="project" value="UniProtKB-KW"/>
</dbReference>
<reference evidence="6 7" key="1">
    <citation type="submission" date="2019-05" db="EMBL/GenBank/DDBJ databases">
        <title>The metagenome of a microbial culture collection derived from dairy environment covers the genomic content of the human microbiome.</title>
        <authorList>
            <person name="Roder T."/>
            <person name="Wuthrich D."/>
            <person name="Sattari Z."/>
            <person name="Von Ah U."/>
            <person name="Bar C."/>
            <person name="Ronchi F."/>
            <person name="Macpherson A.J."/>
            <person name="Ganal-Vonarburg S.C."/>
            <person name="Bruggmann R."/>
            <person name="Vergeres G."/>
        </authorList>
    </citation>
    <scope>NUCLEOTIDE SEQUENCE [LARGE SCALE GENOMIC DNA]</scope>
    <source>
        <strain evidence="6 7">FAM 24227</strain>
    </source>
</reference>
<dbReference type="SMART" id="SM00318">
    <property type="entry name" value="SNc"/>
    <property type="match status" value="1"/>
</dbReference>
<evidence type="ECO:0000256" key="2">
    <source>
        <dbReference type="ARBA" id="ARBA00022759"/>
    </source>
</evidence>
<sequence length="207" mass="23634">MNNKSLLRRLLKQLGNRNNKMGISLSAIVIILFLFFAPDLLNFESSNTVIDNQDTEVISSEFNGENFEVLPTLKKIPVDLVSVNDGDTMRIDLNGYEIPVRYLIIDTPEMNYDSGDPAPFAQEAKEMNETYLKEADQVYIELDVGPPTDNYNRILAYVYSDDVLMNEALLEEGLARVRYVNPPNNSYETLLREAEDRAQNESLNIWN</sequence>
<dbReference type="Pfam" id="PF00565">
    <property type="entry name" value="SNase"/>
    <property type="match status" value="1"/>
</dbReference>
<dbReference type="PANTHER" id="PTHR12302">
    <property type="entry name" value="EBNA2 BINDING PROTEIN P100"/>
    <property type="match status" value="1"/>
</dbReference>
<keyword evidence="4" id="KW-0472">Membrane</keyword>
<evidence type="ECO:0000256" key="1">
    <source>
        <dbReference type="ARBA" id="ARBA00022722"/>
    </source>
</evidence>
<feature type="domain" description="TNase-like" evidence="5">
    <location>
        <begin position="74"/>
        <end position="207"/>
    </location>
</feature>
<organism evidence="6 7">
    <name type="scientific">Ruoffia tabacinasalis</name>
    <dbReference type="NCBI Taxonomy" id="87458"/>
    <lineage>
        <taxon>Bacteria</taxon>
        <taxon>Bacillati</taxon>
        <taxon>Bacillota</taxon>
        <taxon>Bacilli</taxon>
        <taxon>Lactobacillales</taxon>
        <taxon>Aerococcaceae</taxon>
        <taxon>Ruoffia</taxon>
    </lineage>
</organism>
<dbReference type="PROSITE" id="PS50830">
    <property type="entry name" value="TNASE_3"/>
    <property type="match status" value="1"/>
</dbReference>
<name>A0A5R9EG78_9LACT</name>
<keyword evidence="4" id="KW-0812">Transmembrane</keyword>
<dbReference type="PANTHER" id="PTHR12302:SF3">
    <property type="entry name" value="SERINE_THREONINE-PROTEIN KINASE 31"/>
    <property type="match status" value="1"/>
</dbReference>
<proteinExistence type="predicted"/>